<name>A0A6G0Y980_APHCR</name>
<organism evidence="1 2">
    <name type="scientific">Aphis craccivora</name>
    <name type="common">Cowpea aphid</name>
    <dbReference type="NCBI Taxonomy" id="307492"/>
    <lineage>
        <taxon>Eukaryota</taxon>
        <taxon>Metazoa</taxon>
        <taxon>Ecdysozoa</taxon>
        <taxon>Arthropoda</taxon>
        <taxon>Hexapoda</taxon>
        <taxon>Insecta</taxon>
        <taxon>Pterygota</taxon>
        <taxon>Neoptera</taxon>
        <taxon>Paraneoptera</taxon>
        <taxon>Hemiptera</taxon>
        <taxon>Sternorrhyncha</taxon>
        <taxon>Aphidomorpha</taxon>
        <taxon>Aphidoidea</taxon>
        <taxon>Aphididae</taxon>
        <taxon>Aphidini</taxon>
        <taxon>Aphis</taxon>
        <taxon>Aphis</taxon>
    </lineage>
</organism>
<sequence length="496" mass="54535">MANTTYADSKSRAVRYVIKLKSFLQASIDFNNDRTNSAKRAKIGKMLMELSHLRNIVEDDIERMLSAFNYATAPAEITDHTESQKLDESFDHYYYELVAYADVHKFSLSPPLDVASSSFSSQPNVHNLSAFQFPKRKFPIFSGVLTEWQDFESLSLTAINYNSTWKILIDRYGNKRDLARIHLDALLANQSVKSNDAASIKTQINTLLEHTVVLDNLGYVTRQWSPLLVHIAEKHLNYDLEIYSCSSSLDEPDTGPKVQKQHKYPMSKFRSSVTSTVLSATTTSSTAKSCLLCNASHSIRQCHSVMSCPSKYKCQLCKKSHHSLLHFDANTASSRLIGSMASNSGGATSSDSGPSSNVPNALSCLVREPLQKVVLLSTALVEVYAANGRRHVVRALLDCGSQATSTFVRGKCNINIVPCGQQSPSFSVDVSIIPQITGPTPQSPILAGKWTHIENLPLADPSYNIPGAIDLLLGADLLPSIYLDGMQRGQVGEPSP</sequence>
<evidence type="ECO:0000313" key="2">
    <source>
        <dbReference type="Proteomes" id="UP000478052"/>
    </source>
</evidence>
<dbReference type="InterPro" id="IPR005312">
    <property type="entry name" value="DUF1759"/>
</dbReference>
<dbReference type="AlphaFoldDB" id="A0A6G0Y980"/>
<reference evidence="1 2" key="1">
    <citation type="submission" date="2019-08" db="EMBL/GenBank/DDBJ databases">
        <title>Whole genome of Aphis craccivora.</title>
        <authorList>
            <person name="Voronova N.V."/>
            <person name="Shulinski R.S."/>
            <person name="Bandarenka Y.V."/>
            <person name="Zhorov D.G."/>
            <person name="Warner D."/>
        </authorList>
    </citation>
    <scope>NUCLEOTIDE SEQUENCE [LARGE SCALE GENOMIC DNA]</scope>
    <source>
        <strain evidence="1">180601</strain>
        <tissue evidence="1">Whole Body</tissue>
    </source>
</reference>
<evidence type="ECO:0000313" key="1">
    <source>
        <dbReference type="EMBL" id="KAF0751337.1"/>
    </source>
</evidence>
<accession>A0A6G0Y980</accession>
<dbReference type="EMBL" id="VUJU01005402">
    <property type="protein sequence ID" value="KAF0751337.1"/>
    <property type="molecule type" value="Genomic_DNA"/>
</dbReference>
<proteinExistence type="predicted"/>
<dbReference type="OrthoDB" id="6613814at2759"/>
<gene>
    <name evidence="1" type="ORF">FWK35_00017804</name>
</gene>
<dbReference type="Proteomes" id="UP000478052">
    <property type="component" value="Unassembled WGS sequence"/>
</dbReference>
<protein>
    <submittedName>
        <fullName evidence="1">DUF1758 domain-containing protein</fullName>
    </submittedName>
</protein>
<keyword evidence="2" id="KW-1185">Reference proteome</keyword>
<dbReference type="Pfam" id="PF03564">
    <property type="entry name" value="DUF1759"/>
    <property type="match status" value="1"/>
</dbReference>
<comment type="caution">
    <text evidence="1">The sequence shown here is derived from an EMBL/GenBank/DDBJ whole genome shotgun (WGS) entry which is preliminary data.</text>
</comment>